<dbReference type="EMBL" id="FCOA02000005">
    <property type="protein sequence ID" value="SAK56494.1"/>
    <property type="molecule type" value="Genomic_DNA"/>
</dbReference>
<dbReference type="Proteomes" id="UP000054851">
    <property type="component" value="Unassembled WGS sequence"/>
</dbReference>
<dbReference type="AlphaFoldDB" id="A0A158AF60"/>
<dbReference type="Pfam" id="PF00535">
    <property type="entry name" value="Glycos_transf_2"/>
    <property type="match status" value="1"/>
</dbReference>
<organism evidence="3 4">
    <name type="scientific">Caballeronia hypogeia</name>
    <dbReference type="NCBI Taxonomy" id="1777140"/>
    <lineage>
        <taxon>Bacteria</taxon>
        <taxon>Pseudomonadati</taxon>
        <taxon>Pseudomonadota</taxon>
        <taxon>Betaproteobacteria</taxon>
        <taxon>Burkholderiales</taxon>
        <taxon>Burkholderiaceae</taxon>
        <taxon>Caballeronia</taxon>
    </lineage>
</organism>
<protein>
    <submittedName>
        <fullName evidence="3">Glycosyl transferase family protein</fullName>
    </submittedName>
</protein>
<dbReference type="STRING" id="1777140.AWB79_02309"/>
<dbReference type="PANTHER" id="PTHR43179:SF7">
    <property type="entry name" value="RHAMNOSYLTRANSFERASE WBBL"/>
    <property type="match status" value="1"/>
</dbReference>
<feature type="domain" description="Glycosyltransferase 2-like" evidence="2">
    <location>
        <begin position="276"/>
        <end position="401"/>
    </location>
</feature>
<accession>A0A158AF60</accession>
<dbReference type="InterPro" id="IPR001173">
    <property type="entry name" value="Glyco_trans_2-like"/>
</dbReference>
<evidence type="ECO:0000259" key="2">
    <source>
        <dbReference type="Pfam" id="PF00535"/>
    </source>
</evidence>
<name>A0A158AF60_9BURK</name>
<dbReference type="CDD" id="cd04186">
    <property type="entry name" value="GT_2_like_c"/>
    <property type="match status" value="1"/>
</dbReference>
<sequence length="578" mass="65057">MLCDLDHAYDIACRFRANVYAEGYDGWYREFYSVTPTDRALMDRCVRKWKNAPNFHITLQVSPQTTQAEISATRESLRAQTYQQFGIELWGGASGDWPGLIYRPRRDNDWRLLLRAGTTLSEQALFCLADAAVKTPDAALIYVDHDVLGMDGRLCDPVFHPDWSPEMLRATNYIGEAFAWNGQYADRLPDLRADVRGTNFAHALSLALSETGAPMVHVPAPLWHLAERGERADEGDTTLAVSGHLRRMKMSADVEERGAGYCQVRYSVPTPRPLVSIVIPTRDGLSYLRRCITSLIEKTQYGPYEIVVVDNQSTDPDTLRYMRSLEQCESNLRVLSFDEPFNYSRINNFAAAQAKGELLCLLNNDTEVISPDWLCEMVGLLSSDSVGVVGAKLLYGNGTVQHAGDTVGPGGCADHLHNGIARDDPGYAGRARIAQDLSAVTAACLLTKKSIFEALNGLDEINLKVAFNDVDYCLRVRDSGFRVVWTPHALLYHHESVSRGKDESPAKERRFRGEVNYMRRRWAHLMHCDPFYNPNCNYLQPNFSPSATPSVWQPWRTRADKRPDRHSSRLNSDSRAVK</sequence>
<dbReference type="InterPro" id="IPR029044">
    <property type="entry name" value="Nucleotide-diphossugar_trans"/>
</dbReference>
<dbReference type="SUPFAM" id="SSF53448">
    <property type="entry name" value="Nucleotide-diphospho-sugar transferases"/>
    <property type="match status" value="1"/>
</dbReference>
<comment type="caution">
    <text evidence="3">The sequence shown here is derived from an EMBL/GenBank/DDBJ whole genome shotgun (WGS) entry which is preliminary data.</text>
</comment>
<keyword evidence="3" id="KW-0808">Transferase</keyword>
<evidence type="ECO:0000256" key="1">
    <source>
        <dbReference type="SAM" id="MobiDB-lite"/>
    </source>
</evidence>
<dbReference type="PANTHER" id="PTHR43179">
    <property type="entry name" value="RHAMNOSYLTRANSFERASE WBBL"/>
    <property type="match status" value="1"/>
</dbReference>
<dbReference type="GO" id="GO:0016740">
    <property type="term" value="F:transferase activity"/>
    <property type="evidence" value="ECO:0007669"/>
    <property type="project" value="UniProtKB-KW"/>
</dbReference>
<dbReference type="Gene3D" id="3.90.550.10">
    <property type="entry name" value="Spore Coat Polysaccharide Biosynthesis Protein SpsA, Chain A"/>
    <property type="match status" value="1"/>
</dbReference>
<gene>
    <name evidence="3" type="ORF">AWB79_02309</name>
</gene>
<evidence type="ECO:0000313" key="4">
    <source>
        <dbReference type="Proteomes" id="UP000054851"/>
    </source>
</evidence>
<evidence type="ECO:0000313" key="3">
    <source>
        <dbReference type="EMBL" id="SAK56494.1"/>
    </source>
</evidence>
<proteinExistence type="predicted"/>
<feature type="compositionally biased region" description="Polar residues" evidence="1">
    <location>
        <begin position="569"/>
        <end position="578"/>
    </location>
</feature>
<feature type="compositionally biased region" description="Basic and acidic residues" evidence="1">
    <location>
        <begin position="557"/>
        <end position="567"/>
    </location>
</feature>
<keyword evidence="4" id="KW-1185">Reference proteome</keyword>
<feature type="region of interest" description="Disordered" evidence="1">
    <location>
        <begin position="546"/>
        <end position="578"/>
    </location>
</feature>
<reference evidence="3" key="1">
    <citation type="submission" date="2016-01" db="EMBL/GenBank/DDBJ databases">
        <authorList>
            <person name="Peeters C."/>
        </authorList>
    </citation>
    <scope>NUCLEOTIDE SEQUENCE</scope>
    <source>
        <strain evidence="3">LMG 29322</strain>
    </source>
</reference>